<dbReference type="Gene3D" id="3.40.50.970">
    <property type="match status" value="2"/>
</dbReference>
<dbReference type="Pfam" id="PF00205">
    <property type="entry name" value="TPP_enzyme_M"/>
    <property type="match status" value="1"/>
</dbReference>
<dbReference type="NCBIfam" id="NF006129">
    <property type="entry name" value="PRK08273.1"/>
    <property type="match status" value="1"/>
</dbReference>
<dbReference type="GO" id="GO:0000287">
    <property type="term" value="F:magnesium ion binding"/>
    <property type="evidence" value="ECO:0007669"/>
    <property type="project" value="InterPro"/>
</dbReference>
<evidence type="ECO:0000259" key="5">
    <source>
        <dbReference type="Pfam" id="PF02775"/>
    </source>
</evidence>
<evidence type="ECO:0000313" key="7">
    <source>
        <dbReference type="EMBL" id="TWH22732.1"/>
    </source>
</evidence>
<dbReference type="InterPro" id="IPR047210">
    <property type="entry name" value="TPP_PYR_POXB-like"/>
</dbReference>
<dbReference type="InterPro" id="IPR029061">
    <property type="entry name" value="THDP-binding"/>
</dbReference>
<dbReference type="PANTHER" id="PTHR42981:SF2">
    <property type="entry name" value="PYRUVATE DEHYDROGENASE [UBIQUINONE]"/>
    <property type="match status" value="1"/>
</dbReference>
<dbReference type="EMBL" id="VLJV01000001">
    <property type="protein sequence ID" value="TWH22732.1"/>
    <property type="molecule type" value="Genomic_DNA"/>
</dbReference>
<evidence type="ECO:0000256" key="1">
    <source>
        <dbReference type="ARBA" id="ARBA00007812"/>
    </source>
</evidence>
<dbReference type="InterPro" id="IPR000399">
    <property type="entry name" value="TPP-bd_CS"/>
</dbReference>
<comment type="similarity">
    <text evidence="1 3">Belongs to the TPP enzyme family.</text>
</comment>
<evidence type="ECO:0000259" key="4">
    <source>
        <dbReference type="Pfam" id="PF00205"/>
    </source>
</evidence>
<dbReference type="Proteomes" id="UP000317303">
    <property type="component" value="Unassembled WGS sequence"/>
</dbReference>
<dbReference type="InterPro" id="IPR011766">
    <property type="entry name" value="TPP_enzyme_TPP-bd"/>
</dbReference>
<gene>
    <name evidence="7" type="ORF">JD82_04622</name>
</gene>
<dbReference type="Gene3D" id="3.40.50.1220">
    <property type="entry name" value="TPP-binding domain"/>
    <property type="match status" value="1"/>
</dbReference>
<dbReference type="OrthoDB" id="4959782at2"/>
<feature type="domain" description="Thiamine pyrophosphate enzyme central" evidence="4">
    <location>
        <begin position="199"/>
        <end position="329"/>
    </location>
</feature>
<dbReference type="CDD" id="cd02014">
    <property type="entry name" value="TPP_POX"/>
    <property type="match status" value="1"/>
</dbReference>
<dbReference type="PROSITE" id="PS00187">
    <property type="entry name" value="TPP_ENZYMES"/>
    <property type="match status" value="1"/>
</dbReference>
<feature type="domain" description="Thiamine pyrophosphate enzyme N-terminal TPP-binding" evidence="6">
    <location>
        <begin position="4"/>
        <end position="120"/>
    </location>
</feature>
<keyword evidence="7" id="KW-0670">Pyruvate</keyword>
<protein>
    <submittedName>
        <fullName evidence="7">Pyruvate dehydrogenase (Quinone)</fullName>
    </submittedName>
</protein>
<dbReference type="RefSeq" id="WP_030531392.1">
    <property type="nucleotide sequence ID" value="NZ_JOIJ01000004.1"/>
</dbReference>
<dbReference type="InterPro" id="IPR047211">
    <property type="entry name" value="POXB-like"/>
</dbReference>
<comment type="caution">
    <text evidence="7">The sequence shown here is derived from an EMBL/GenBank/DDBJ whole genome shotgun (WGS) entry which is preliminary data.</text>
</comment>
<dbReference type="SUPFAM" id="SSF52467">
    <property type="entry name" value="DHS-like NAD/FAD-binding domain"/>
    <property type="match status" value="1"/>
</dbReference>
<dbReference type="SUPFAM" id="SSF52518">
    <property type="entry name" value="Thiamin diphosphate-binding fold (THDP-binding)"/>
    <property type="match status" value="2"/>
</dbReference>
<evidence type="ECO:0000313" key="8">
    <source>
        <dbReference type="Proteomes" id="UP000317303"/>
    </source>
</evidence>
<dbReference type="AlphaFoldDB" id="A0A660CH40"/>
<organism evidence="7 8">
    <name type="scientific">Prauserella rugosa</name>
    <dbReference type="NCBI Taxonomy" id="43354"/>
    <lineage>
        <taxon>Bacteria</taxon>
        <taxon>Bacillati</taxon>
        <taxon>Actinomycetota</taxon>
        <taxon>Actinomycetes</taxon>
        <taxon>Pseudonocardiales</taxon>
        <taxon>Pseudonocardiaceae</taxon>
        <taxon>Prauserella</taxon>
    </lineage>
</organism>
<dbReference type="Pfam" id="PF02776">
    <property type="entry name" value="TPP_enzyme_N"/>
    <property type="match status" value="1"/>
</dbReference>
<name>A0A660CH40_9PSEU</name>
<accession>A0A660CH40</accession>
<dbReference type="CDD" id="cd07039">
    <property type="entry name" value="TPP_PYR_POX"/>
    <property type="match status" value="1"/>
</dbReference>
<evidence type="ECO:0000256" key="3">
    <source>
        <dbReference type="RuleBase" id="RU362132"/>
    </source>
</evidence>
<dbReference type="PANTHER" id="PTHR42981">
    <property type="entry name" value="PYRUVATE DEHYDROGENASE [UBIQUINONE]"/>
    <property type="match status" value="1"/>
</dbReference>
<dbReference type="InterPro" id="IPR029035">
    <property type="entry name" value="DHS-like_NAD/FAD-binding_dom"/>
</dbReference>
<dbReference type="GO" id="GO:0003824">
    <property type="term" value="F:catalytic activity"/>
    <property type="evidence" value="ECO:0007669"/>
    <property type="project" value="InterPro"/>
</dbReference>
<keyword evidence="2 3" id="KW-0786">Thiamine pyrophosphate</keyword>
<dbReference type="Pfam" id="PF02775">
    <property type="entry name" value="TPP_enzyme_C"/>
    <property type="match status" value="1"/>
</dbReference>
<evidence type="ECO:0000256" key="2">
    <source>
        <dbReference type="ARBA" id="ARBA00023052"/>
    </source>
</evidence>
<reference evidence="7 8" key="1">
    <citation type="submission" date="2019-07" db="EMBL/GenBank/DDBJ databases">
        <title>R&amp;d 2014.</title>
        <authorList>
            <person name="Klenk H.-P."/>
        </authorList>
    </citation>
    <scope>NUCLEOTIDE SEQUENCE [LARGE SCALE GENOMIC DNA]</scope>
    <source>
        <strain evidence="7 8">DSM 43194</strain>
    </source>
</reference>
<dbReference type="InterPro" id="IPR012001">
    <property type="entry name" value="Thiamin_PyroP_enz_TPP-bd_dom"/>
</dbReference>
<keyword evidence="8" id="KW-1185">Reference proteome</keyword>
<proteinExistence type="inferred from homology"/>
<dbReference type="InterPro" id="IPR012000">
    <property type="entry name" value="Thiamin_PyroP_enz_cen_dom"/>
</dbReference>
<sequence>MAETVGDQVLRRLREWDVEQVFGYPGDGINGIVAAFGDADNRPRFVQSRHEEMSAFQAVGYAKFSGNVGVCMATSGPGAIHLLNGLYDAKLDHVPVVAIVGQTARTAMGGSYQQEVDLQALLSDVASDYLVEVNAAEQLPNALDRALRTAWGERTVTAVIIPADLQEQDYSPPQHEFKHVPSGPPSTPRSVVLPPEDEIARAAEVLNAGERVAMLVGQGARNAAHEVMQLAELTGAGVAKALLGKDVLSDELPYVTGSIGLLGTRPTYEMMRDCDTLLIVGSNMPYSQFLPEFGQARAVQIDLDPGVLGMRYPTEVNLVGEAKATLRALLPQIRRKNAAAWRSEISSNVSEWWDTMRQQAMLAAKPVNPQRVVHELSARLPEDAIITGDSGSSTNWFARNLRIRGRMRASLSGTLATMGAGVPYAIGAKFAHPDRPVIALVGDGAMQMNGLAELLTVARYRELWTDRRLVVCVFHNHDLNQVTWELRAMGGAPKFEESQSLPDVSYATFAAALGFDTLTIDDPDQLGPAWDRVLGGTGPALLDVHCDPEVPPIPPHATLEQMTSTAQALVKGDPNAWHVLMQGAKTKLQEFLPGSR</sequence>
<dbReference type="GO" id="GO:0030976">
    <property type="term" value="F:thiamine pyrophosphate binding"/>
    <property type="evidence" value="ECO:0007669"/>
    <property type="project" value="InterPro"/>
</dbReference>
<feature type="domain" description="Thiamine pyrophosphate enzyme TPP-binding" evidence="5">
    <location>
        <begin position="389"/>
        <end position="544"/>
    </location>
</feature>
<dbReference type="InterPro" id="IPR047212">
    <property type="entry name" value="TPP_POXB-like"/>
</dbReference>
<evidence type="ECO:0000259" key="6">
    <source>
        <dbReference type="Pfam" id="PF02776"/>
    </source>
</evidence>